<dbReference type="Gene3D" id="1.10.10.10">
    <property type="entry name" value="Winged helix-like DNA-binding domain superfamily/Winged helix DNA-binding domain"/>
    <property type="match status" value="1"/>
</dbReference>
<feature type="domain" description="OmpR/PhoB-type" evidence="10">
    <location>
        <begin position="149"/>
        <end position="247"/>
    </location>
</feature>
<accession>K6WNB9</accession>
<evidence type="ECO:0000259" key="9">
    <source>
        <dbReference type="PROSITE" id="PS50110"/>
    </source>
</evidence>
<feature type="modified residue" description="4-aspartylphosphate" evidence="7">
    <location>
        <position position="70"/>
    </location>
</feature>
<dbReference type="Proteomes" id="UP000008363">
    <property type="component" value="Unassembled WGS sequence"/>
</dbReference>
<gene>
    <name evidence="11" type="primary">prrA</name>
    <name evidence="11" type="ORF">GORHZ_233_00540</name>
</gene>
<dbReference type="InterPro" id="IPR039420">
    <property type="entry name" value="WalR-like"/>
</dbReference>
<dbReference type="EMBL" id="BAHC01000233">
    <property type="protein sequence ID" value="GAB93642.1"/>
    <property type="molecule type" value="Genomic_DNA"/>
</dbReference>
<dbReference type="eggNOG" id="COG0745">
    <property type="taxonomic scope" value="Bacteria"/>
</dbReference>
<dbReference type="OrthoDB" id="5242569at2"/>
<evidence type="ECO:0000313" key="11">
    <source>
        <dbReference type="EMBL" id="GAB93642.1"/>
    </source>
</evidence>
<dbReference type="PROSITE" id="PS50110">
    <property type="entry name" value="RESPONSE_REGULATORY"/>
    <property type="match status" value="1"/>
</dbReference>
<dbReference type="Gene3D" id="3.40.50.2300">
    <property type="match status" value="1"/>
</dbReference>
<dbReference type="Gene3D" id="6.10.250.690">
    <property type="match status" value="1"/>
</dbReference>
<dbReference type="PROSITE" id="PS51755">
    <property type="entry name" value="OMPR_PHOB"/>
    <property type="match status" value="1"/>
</dbReference>
<keyword evidence="12" id="KW-1185">Reference proteome</keyword>
<dbReference type="Pfam" id="PF00486">
    <property type="entry name" value="Trans_reg_C"/>
    <property type="match status" value="1"/>
</dbReference>
<dbReference type="InterPro" id="IPR011006">
    <property type="entry name" value="CheY-like_superfamily"/>
</dbReference>
<evidence type="ECO:0000256" key="3">
    <source>
        <dbReference type="ARBA" id="ARBA00023012"/>
    </source>
</evidence>
<evidence type="ECO:0000256" key="5">
    <source>
        <dbReference type="ARBA" id="ARBA00023125"/>
    </source>
</evidence>
<proteinExistence type="predicted"/>
<dbReference type="GO" id="GO:0000156">
    <property type="term" value="F:phosphorelay response regulator activity"/>
    <property type="evidence" value="ECO:0007669"/>
    <property type="project" value="TreeGrafter"/>
</dbReference>
<comment type="caution">
    <text evidence="11">The sequence shown here is derived from an EMBL/GenBank/DDBJ whole genome shotgun (WGS) entry which is preliminary data.</text>
</comment>
<dbReference type="GO" id="GO:0006355">
    <property type="term" value="P:regulation of DNA-templated transcription"/>
    <property type="evidence" value="ECO:0007669"/>
    <property type="project" value="InterPro"/>
</dbReference>
<name>K6WNB9_9ACTN</name>
<keyword evidence="3" id="KW-0902">Two-component regulatory system</keyword>
<feature type="domain" description="Response regulatory" evidence="9">
    <location>
        <begin position="21"/>
        <end position="135"/>
    </location>
</feature>
<dbReference type="GO" id="GO:0005829">
    <property type="term" value="C:cytosol"/>
    <property type="evidence" value="ECO:0007669"/>
    <property type="project" value="TreeGrafter"/>
</dbReference>
<dbReference type="RefSeq" id="WP_006339082.1">
    <property type="nucleotide sequence ID" value="NZ_BAHC01000233.1"/>
</dbReference>
<organism evidence="11 12">
    <name type="scientific">Gordonia rhizosphera NBRC 16068</name>
    <dbReference type="NCBI Taxonomy" id="1108045"/>
    <lineage>
        <taxon>Bacteria</taxon>
        <taxon>Bacillati</taxon>
        <taxon>Actinomycetota</taxon>
        <taxon>Actinomycetes</taxon>
        <taxon>Mycobacteriales</taxon>
        <taxon>Gordoniaceae</taxon>
        <taxon>Gordonia</taxon>
    </lineage>
</organism>
<protein>
    <submittedName>
        <fullName evidence="11">Two-component response regulator PrrA</fullName>
    </submittedName>
</protein>
<evidence type="ECO:0000256" key="7">
    <source>
        <dbReference type="PROSITE-ProRule" id="PRU00169"/>
    </source>
</evidence>
<evidence type="ECO:0000256" key="1">
    <source>
        <dbReference type="ARBA" id="ARBA00004496"/>
    </source>
</evidence>
<reference evidence="11 12" key="1">
    <citation type="submission" date="2012-08" db="EMBL/GenBank/DDBJ databases">
        <title>Whole genome shotgun sequence of Gordonia rhizosphera NBRC 16068.</title>
        <authorList>
            <person name="Takarada H."/>
            <person name="Isaki S."/>
            <person name="Hosoyama A."/>
            <person name="Tsuchikane K."/>
            <person name="Katsumata H."/>
            <person name="Baba S."/>
            <person name="Ohji S."/>
            <person name="Yamazaki S."/>
            <person name="Fujita N."/>
        </authorList>
    </citation>
    <scope>NUCLEOTIDE SEQUENCE [LARGE SCALE GENOMIC DNA]</scope>
    <source>
        <strain evidence="11 12">NBRC 16068</strain>
    </source>
</reference>
<dbReference type="PANTHER" id="PTHR48111:SF22">
    <property type="entry name" value="REGULATOR OF RPOS"/>
    <property type="match status" value="1"/>
</dbReference>
<evidence type="ECO:0000256" key="2">
    <source>
        <dbReference type="ARBA" id="ARBA00022553"/>
    </source>
</evidence>
<keyword evidence="2 7" id="KW-0597">Phosphoprotein</keyword>
<evidence type="ECO:0000256" key="6">
    <source>
        <dbReference type="ARBA" id="ARBA00023163"/>
    </source>
</evidence>
<evidence type="ECO:0000313" key="12">
    <source>
        <dbReference type="Proteomes" id="UP000008363"/>
    </source>
</evidence>
<dbReference type="GO" id="GO:0000976">
    <property type="term" value="F:transcription cis-regulatory region binding"/>
    <property type="evidence" value="ECO:0007669"/>
    <property type="project" value="TreeGrafter"/>
</dbReference>
<dbReference type="SMART" id="SM00862">
    <property type="entry name" value="Trans_reg_C"/>
    <property type="match status" value="1"/>
</dbReference>
<dbReference type="STRING" id="1108045.GORHZ_233_00540"/>
<dbReference type="InterPro" id="IPR001789">
    <property type="entry name" value="Sig_transdc_resp-reg_receiver"/>
</dbReference>
<dbReference type="CDD" id="cd00383">
    <property type="entry name" value="trans_reg_C"/>
    <property type="match status" value="1"/>
</dbReference>
<dbReference type="InterPro" id="IPR036388">
    <property type="entry name" value="WH-like_DNA-bd_sf"/>
</dbReference>
<keyword evidence="5 8" id="KW-0238">DNA-binding</keyword>
<evidence type="ECO:0000259" key="10">
    <source>
        <dbReference type="PROSITE" id="PS51755"/>
    </source>
</evidence>
<evidence type="ECO:0000256" key="8">
    <source>
        <dbReference type="PROSITE-ProRule" id="PRU01091"/>
    </source>
</evidence>
<keyword evidence="4" id="KW-0805">Transcription regulation</keyword>
<feature type="DNA-binding region" description="OmpR/PhoB-type" evidence="8">
    <location>
        <begin position="149"/>
        <end position="247"/>
    </location>
</feature>
<evidence type="ECO:0000256" key="4">
    <source>
        <dbReference type="ARBA" id="ARBA00023015"/>
    </source>
</evidence>
<comment type="subcellular location">
    <subcellularLocation>
        <location evidence="1">Cytoplasm</location>
    </subcellularLocation>
</comment>
<dbReference type="Pfam" id="PF00072">
    <property type="entry name" value="Response_reg"/>
    <property type="match status" value="1"/>
</dbReference>
<keyword evidence="6" id="KW-0804">Transcription</keyword>
<dbReference type="FunFam" id="1.10.10.10:FF:000005">
    <property type="entry name" value="Two-component system response regulator"/>
    <property type="match status" value="1"/>
</dbReference>
<sequence length="250" mass="27912">MFAETDAHHDTPPPRPEPRARVLIVDDDEAVRISLERGLRLFGFDVEVATGGVHALEVFDDDRIEAVVLDMTMPDRSGMSVISELRDRGSTVPICVLSARSSPESRIAGLEAGADDYLVKPFVLAELTARLGALLRRRRGEPLGQRLRPRDIVVDTLRIDLPARRAFRGDTEITLTRREFDLLATFAENPDRVLSRAELLETVWGYNFATDTNVADVFVGYLRRKTEIGDAPRVIHTVRGIGYILRAPTP</sequence>
<dbReference type="PANTHER" id="PTHR48111">
    <property type="entry name" value="REGULATOR OF RPOS"/>
    <property type="match status" value="1"/>
</dbReference>
<dbReference type="SMART" id="SM00448">
    <property type="entry name" value="REC"/>
    <property type="match status" value="1"/>
</dbReference>
<dbReference type="InterPro" id="IPR001867">
    <property type="entry name" value="OmpR/PhoB-type_DNA-bd"/>
</dbReference>
<dbReference type="GO" id="GO:0032993">
    <property type="term" value="C:protein-DNA complex"/>
    <property type="evidence" value="ECO:0007669"/>
    <property type="project" value="TreeGrafter"/>
</dbReference>
<dbReference type="SUPFAM" id="SSF52172">
    <property type="entry name" value="CheY-like"/>
    <property type="match status" value="1"/>
</dbReference>
<dbReference type="AlphaFoldDB" id="K6WNB9"/>